<feature type="compositionally biased region" description="Polar residues" evidence="1">
    <location>
        <begin position="398"/>
        <end position="407"/>
    </location>
</feature>
<keyword evidence="2" id="KW-0472">Membrane</keyword>
<accession>A0AAN6ZMW8</accession>
<name>A0AAN6ZMW8_9PEZI</name>
<proteinExistence type="predicted"/>
<feature type="transmembrane region" description="Helical" evidence="2">
    <location>
        <begin position="311"/>
        <end position="333"/>
    </location>
</feature>
<evidence type="ECO:0000313" key="5">
    <source>
        <dbReference type="Proteomes" id="UP001302676"/>
    </source>
</evidence>
<feature type="compositionally biased region" description="Gly residues" evidence="1">
    <location>
        <begin position="343"/>
        <end position="363"/>
    </location>
</feature>
<dbReference type="Proteomes" id="UP001302676">
    <property type="component" value="Unassembled WGS sequence"/>
</dbReference>
<gene>
    <name evidence="4" type="ORF">C8A04DRAFT_28010</name>
</gene>
<feature type="compositionally biased region" description="Polar residues" evidence="1">
    <location>
        <begin position="366"/>
        <end position="375"/>
    </location>
</feature>
<organism evidence="4 5">
    <name type="scientific">Dichotomopilus funicola</name>
    <dbReference type="NCBI Taxonomy" id="1934379"/>
    <lineage>
        <taxon>Eukaryota</taxon>
        <taxon>Fungi</taxon>
        <taxon>Dikarya</taxon>
        <taxon>Ascomycota</taxon>
        <taxon>Pezizomycotina</taxon>
        <taxon>Sordariomycetes</taxon>
        <taxon>Sordariomycetidae</taxon>
        <taxon>Sordariales</taxon>
        <taxon>Chaetomiaceae</taxon>
        <taxon>Dichotomopilus</taxon>
    </lineage>
</organism>
<feature type="region of interest" description="Disordered" evidence="1">
    <location>
        <begin position="491"/>
        <end position="514"/>
    </location>
</feature>
<comment type="caution">
    <text evidence="4">The sequence shown here is derived from an EMBL/GenBank/DDBJ whole genome shotgun (WGS) entry which is preliminary data.</text>
</comment>
<dbReference type="AlphaFoldDB" id="A0AAN6ZMW8"/>
<keyword evidence="3" id="KW-0732">Signal</keyword>
<reference evidence="4" key="2">
    <citation type="submission" date="2023-05" db="EMBL/GenBank/DDBJ databases">
        <authorList>
            <consortium name="Lawrence Berkeley National Laboratory"/>
            <person name="Steindorff A."/>
            <person name="Hensen N."/>
            <person name="Bonometti L."/>
            <person name="Westerberg I."/>
            <person name="Brannstrom I.O."/>
            <person name="Guillou S."/>
            <person name="Cros-Aarteil S."/>
            <person name="Calhoun S."/>
            <person name="Haridas S."/>
            <person name="Kuo A."/>
            <person name="Mondo S."/>
            <person name="Pangilinan J."/>
            <person name="Riley R."/>
            <person name="Labutti K."/>
            <person name="Andreopoulos B."/>
            <person name="Lipzen A."/>
            <person name="Chen C."/>
            <person name="Yanf M."/>
            <person name="Daum C."/>
            <person name="Ng V."/>
            <person name="Clum A."/>
            <person name="Ohm R."/>
            <person name="Martin F."/>
            <person name="Silar P."/>
            <person name="Natvig D."/>
            <person name="Lalanne C."/>
            <person name="Gautier V."/>
            <person name="Ament-Velasquez S.L."/>
            <person name="Kruys A."/>
            <person name="Hutchinson M.I."/>
            <person name="Powell A.J."/>
            <person name="Barry K."/>
            <person name="Miller A.N."/>
            <person name="Grigoriev I.V."/>
            <person name="Debuchy R."/>
            <person name="Gladieux P."/>
            <person name="Thoren M.H."/>
            <person name="Johannesson H."/>
        </authorList>
    </citation>
    <scope>NUCLEOTIDE SEQUENCE</scope>
    <source>
        <strain evidence="4">CBS 141.50</strain>
    </source>
</reference>
<dbReference type="RefSeq" id="XP_062637693.1">
    <property type="nucleotide sequence ID" value="XM_062780488.1"/>
</dbReference>
<sequence>MTGASGSRRGTAGSVRLGLLFGFLLPQLAQAAAAVATPGFLGRDDVGVRGNGNGFFAAEPAAAMELWPRFYYDQVVSPMPMLKKRQDGGDGVCEAGYHPCNDIGPPGESFCCTNEHCIINPQNPSLGGCCALGSVCGSPCAESQFQCTTTGTGTITLTRAGGLGHPATTFTTTTTTTGQACCPRRCAAPSQFQCAASLGGGCCDFGNRCVRVTPTGPVATTDTSIRGQCVFTPPPETTIPSSLLPPPPGCTTGQISCAASLSGGCCAATQTCTLITGQPHCAVGLDTGLPTGSGVSVVDRDSGEMSAGAKAGLAVGVVVGVGVLGGLVAWVFCLRRRRSGGISEPGGHVGEGGLGGGLGGGVDGDNTTTGRSRTTGLVGRILGGSGAGSGIGSIGFHSPSQVGSPSSHGRPRAGTRGEMSEENSDIHSRSGRLSGLAQDYFGPAPAVGPYSDTHDYDPLGPPSGPVASPVVATPLQPHGPGDIAVPVEIDSRVKGEEEDGENKEGEEKQGPVVAGGASVVAEGAASRVPVGRIWQQGDDDGQERFELYGSEVGEVSSAAVAKTHEVSGSGPEEQNKGQ</sequence>
<evidence type="ECO:0000256" key="3">
    <source>
        <dbReference type="SAM" id="SignalP"/>
    </source>
</evidence>
<keyword evidence="2" id="KW-1133">Transmembrane helix</keyword>
<evidence type="ECO:0000256" key="1">
    <source>
        <dbReference type="SAM" id="MobiDB-lite"/>
    </source>
</evidence>
<feature type="signal peptide" evidence="3">
    <location>
        <begin position="1"/>
        <end position="31"/>
    </location>
</feature>
<feature type="compositionally biased region" description="Gly residues" evidence="1">
    <location>
        <begin position="381"/>
        <end position="393"/>
    </location>
</feature>
<dbReference type="EMBL" id="MU853578">
    <property type="protein sequence ID" value="KAK4144322.1"/>
    <property type="molecule type" value="Genomic_DNA"/>
</dbReference>
<keyword evidence="5" id="KW-1185">Reference proteome</keyword>
<evidence type="ECO:0000313" key="4">
    <source>
        <dbReference type="EMBL" id="KAK4144322.1"/>
    </source>
</evidence>
<evidence type="ECO:0000256" key="2">
    <source>
        <dbReference type="SAM" id="Phobius"/>
    </source>
</evidence>
<keyword evidence="2" id="KW-0812">Transmembrane</keyword>
<feature type="chain" id="PRO_5043044190" evidence="3">
    <location>
        <begin position="32"/>
        <end position="578"/>
    </location>
</feature>
<protein>
    <submittedName>
        <fullName evidence="4">Uncharacterized protein</fullName>
    </submittedName>
</protein>
<dbReference type="GeneID" id="87817101"/>
<reference evidence="4" key="1">
    <citation type="journal article" date="2023" name="Mol. Phylogenet. Evol.">
        <title>Genome-scale phylogeny and comparative genomics of the fungal order Sordariales.</title>
        <authorList>
            <person name="Hensen N."/>
            <person name="Bonometti L."/>
            <person name="Westerberg I."/>
            <person name="Brannstrom I.O."/>
            <person name="Guillou S."/>
            <person name="Cros-Aarteil S."/>
            <person name="Calhoun S."/>
            <person name="Haridas S."/>
            <person name="Kuo A."/>
            <person name="Mondo S."/>
            <person name="Pangilinan J."/>
            <person name="Riley R."/>
            <person name="LaButti K."/>
            <person name="Andreopoulos B."/>
            <person name="Lipzen A."/>
            <person name="Chen C."/>
            <person name="Yan M."/>
            <person name="Daum C."/>
            <person name="Ng V."/>
            <person name="Clum A."/>
            <person name="Steindorff A."/>
            <person name="Ohm R.A."/>
            <person name="Martin F."/>
            <person name="Silar P."/>
            <person name="Natvig D.O."/>
            <person name="Lalanne C."/>
            <person name="Gautier V."/>
            <person name="Ament-Velasquez S.L."/>
            <person name="Kruys A."/>
            <person name="Hutchinson M.I."/>
            <person name="Powell A.J."/>
            <person name="Barry K."/>
            <person name="Miller A.N."/>
            <person name="Grigoriev I.V."/>
            <person name="Debuchy R."/>
            <person name="Gladieux P."/>
            <person name="Hiltunen Thoren M."/>
            <person name="Johannesson H."/>
        </authorList>
    </citation>
    <scope>NUCLEOTIDE SEQUENCE</scope>
    <source>
        <strain evidence="4">CBS 141.50</strain>
    </source>
</reference>
<feature type="region of interest" description="Disordered" evidence="1">
    <location>
        <begin position="342"/>
        <end position="466"/>
    </location>
</feature>